<protein>
    <submittedName>
        <fullName evidence="1">Uncharacterized protein</fullName>
    </submittedName>
</protein>
<evidence type="ECO:0000313" key="2">
    <source>
        <dbReference type="Proteomes" id="UP000261420"/>
    </source>
</evidence>
<keyword evidence="2" id="KW-1185">Reference proteome</keyword>
<dbReference type="AlphaFoldDB" id="A0A3B4UFB3"/>
<dbReference type="GeneTree" id="ENSGT00940000177851"/>
<proteinExistence type="predicted"/>
<dbReference type="OMA" id="VWARVCH"/>
<organism evidence="1 2">
    <name type="scientific">Seriola dumerili</name>
    <name type="common">Greater amberjack</name>
    <name type="synonym">Caranx dumerili</name>
    <dbReference type="NCBI Taxonomy" id="41447"/>
    <lineage>
        <taxon>Eukaryota</taxon>
        <taxon>Metazoa</taxon>
        <taxon>Chordata</taxon>
        <taxon>Craniata</taxon>
        <taxon>Vertebrata</taxon>
        <taxon>Euteleostomi</taxon>
        <taxon>Actinopterygii</taxon>
        <taxon>Neopterygii</taxon>
        <taxon>Teleostei</taxon>
        <taxon>Neoteleostei</taxon>
        <taxon>Acanthomorphata</taxon>
        <taxon>Carangaria</taxon>
        <taxon>Carangiformes</taxon>
        <taxon>Carangidae</taxon>
        <taxon>Seriola</taxon>
    </lineage>
</organism>
<dbReference type="Ensembl" id="ENSSDUT00000017649.1">
    <property type="protein sequence ID" value="ENSSDUP00000017334.1"/>
    <property type="gene ID" value="ENSSDUG00000012662.1"/>
</dbReference>
<reference evidence="1" key="2">
    <citation type="submission" date="2025-09" db="UniProtKB">
        <authorList>
            <consortium name="Ensembl"/>
        </authorList>
    </citation>
    <scope>IDENTIFICATION</scope>
</reference>
<sequence length="110" mass="12115">VFAIQPVCFVSGDEELRAINFTTLLTWSCVFEDKVFIIKLPAVDGLATGAIVVGEVASLTHELRDDPVEAAAFVAKAFLISRATCRRKHPPHPQYRLYTPIQKLGSKTVC</sequence>
<dbReference type="Proteomes" id="UP000261420">
    <property type="component" value="Unplaced"/>
</dbReference>
<evidence type="ECO:0000313" key="1">
    <source>
        <dbReference type="Ensembl" id="ENSSDUP00000017334.1"/>
    </source>
</evidence>
<reference evidence="1" key="1">
    <citation type="submission" date="2025-08" db="UniProtKB">
        <authorList>
            <consortium name="Ensembl"/>
        </authorList>
    </citation>
    <scope>IDENTIFICATION</scope>
</reference>
<name>A0A3B4UFB3_SERDU</name>
<accession>A0A3B4UFB3</accession>